<organism evidence="2 3">
    <name type="scientific">Mycolicibacterium grossiae</name>
    <dbReference type="NCBI Taxonomy" id="1552759"/>
    <lineage>
        <taxon>Bacteria</taxon>
        <taxon>Bacillati</taxon>
        <taxon>Actinomycetota</taxon>
        <taxon>Actinomycetes</taxon>
        <taxon>Mycobacteriales</taxon>
        <taxon>Mycobacteriaceae</taxon>
        <taxon>Mycolicibacterium</taxon>
    </lineage>
</organism>
<feature type="chain" id="PRO_5030027214" evidence="1">
    <location>
        <begin position="27"/>
        <end position="171"/>
    </location>
</feature>
<dbReference type="OrthoDB" id="4751027at2"/>
<comment type="caution">
    <text evidence="2">The sequence shown here is derived from an EMBL/GenBank/DDBJ whole genome shotgun (WGS) entry which is preliminary data.</text>
</comment>
<keyword evidence="3" id="KW-1185">Reference proteome</keyword>
<protein>
    <submittedName>
        <fullName evidence="2">Uncharacterized protein</fullName>
    </submittedName>
</protein>
<dbReference type="Proteomes" id="UP000178953">
    <property type="component" value="Unassembled WGS sequence"/>
</dbReference>
<name>A0A1E8QBX5_9MYCO</name>
<gene>
    <name evidence="2" type="ORF">BEL07_00975</name>
</gene>
<proteinExistence type="predicted"/>
<feature type="signal peptide" evidence="1">
    <location>
        <begin position="1"/>
        <end position="26"/>
    </location>
</feature>
<evidence type="ECO:0000313" key="2">
    <source>
        <dbReference type="EMBL" id="OFJ55514.1"/>
    </source>
</evidence>
<evidence type="ECO:0000256" key="1">
    <source>
        <dbReference type="SAM" id="SignalP"/>
    </source>
</evidence>
<sequence length="171" mass="17556">MRTLVSGCAAALVGVLTVMTAASAVADPATLPVDPNVVTDSTAYIAQQPILDPNGQRGVEQTFTHRDGSRQITDTIVMLADPQAAVASLEANRSDAASMVVRQTSTPVPVGENGTVITGTSPDGSHAVTVLLFTRGATSAEIAFQGGPNDPVPNDLVIDYGQRQDDAIQAG</sequence>
<evidence type="ECO:0000313" key="3">
    <source>
        <dbReference type="Proteomes" id="UP000178953"/>
    </source>
</evidence>
<accession>A0A1E8QBX5</accession>
<dbReference type="EMBL" id="MCHX01000002">
    <property type="protein sequence ID" value="OFJ55514.1"/>
    <property type="molecule type" value="Genomic_DNA"/>
</dbReference>
<dbReference type="AlphaFoldDB" id="A0A1E8QBX5"/>
<reference evidence="2 3" key="1">
    <citation type="submission" date="2016-09" db="EMBL/GenBank/DDBJ databases">
        <title>genome sequence of Mycobacterium sp. 739 SCH.</title>
        <authorList>
            <person name="Greninger A.L."/>
            <person name="Qin X."/>
            <person name="Jerome K."/>
            <person name="Vora S."/>
            <person name="Quinn K."/>
        </authorList>
    </citation>
    <scope>NUCLEOTIDE SEQUENCE [LARGE SCALE GENOMIC DNA]</scope>
    <source>
        <strain evidence="2 3">SCH</strain>
    </source>
</reference>
<keyword evidence="1" id="KW-0732">Signal</keyword>